<dbReference type="EMBL" id="FQYT01000025">
    <property type="protein sequence ID" value="SHJ55108.1"/>
    <property type="molecule type" value="Genomic_DNA"/>
</dbReference>
<organism evidence="2 3">
    <name type="scientific">Parasporobacterium paucivorans DSM 15970</name>
    <dbReference type="NCBI Taxonomy" id="1122934"/>
    <lineage>
        <taxon>Bacteria</taxon>
        <taxon>Bacillati</taxon>
        <taxon>Bacillota</taxon>
        <taxon>Clostridia</taxon>
        <taxon>Lachnospirales</taxon>
        <taxon>Lachnospiraceae</taxon>
        <taxon>Parasporobacterium</taxon>
    </lineage>
</organism>
<dbReference type="NCBIfam" id="NF038020">
    <property type="entry name" value="HeR"/>
    <property type="match status" value="1"/>
</dbReference>
<feature type="transmembrane region" description="Helical" evidence="1">
    <location>
        <begin position="137"/>
        <end position="154"/>
    </location>
</feature>
<feature type="transmembrane region" description="Helical" evidence="1">
    <location>
        <begin position="166"/>
        <end position="190"/>
    </location>
</feature>
<keyword evidence="1" id="KW-1133">Transmembrane helix</keyword>
<evidence type="ECO:0008006" key="4">
    <source>
        <dbReference type="Google" id="ProtNLM"/>
    </source>
</evidence>
<feature type="transmembrane region" description="Helical" evidence="1">
    <location>
        <begin position="12"/>
        <end position="35"/>
    </location>
</feature>
<dbReference type="AlphaFoldDB" id="A0A1M6K806"/>
<feature type="transmembrane region" description="Helical" evidence="1">
    <location>
        <begin position="237"/>
        <end position="258"/>
    </location>
</feature>
<evidence type="ECO:0000313" key="2">
    <source>
        <dbReference type="EMBL" id="SHJ55108.1"/>
    </source>
</evidence>
<gene>
    <name evidence="2" type="ORF">SAMN02745691_02148</name>
</gene>
<name>A0A1M6K806_9FIRM</name>
<dbReference type="Proteomes" id="UP000184342">
    <property type="component" value="Unassembled WGS sequence"/>
</dbReference>
<feature type="transmembrane region" description="Helical" evidence="1">
    <location>
        <begin position="196"/>
        <end position="216"/>
    </location>
</feature>
<accession>A0A1M6K806</accession>
<evidence type="ECO:0000256" key="1">
    <source>
        <dbReference type="SAM" id="Phobius"/>
    </source>
</evidence>
<keyword evidence="1" id="KW-0812">Transmembrane</keyword>
<dbReference type="RefSeq" id="WP_073994409.1">
    <property type="nucleotide sequence ID" value="NZ_FQYT01000025.1"/>
</dbReference>
<dbReference type="Pfam" id="PF18761">
    <property type="entry name" value="Heliorhodopsin"/>
    <property type="match status" value="1"/>
</dbReference>
<keyword evidence="1" id="KW-0472">Membrane</keyword>
<protein>
    <recommendedName>
        <fullName evidence="4">Heliorhodopsin HeR</fullName>
    </recommendedName>
</protein>
<evidence type="ECO:0000313" key="3">
    <source>
        <dbReference type="Proteomes" id="UP000184342"/>
    </source>
</evidence>
<feature type="transmembrane region" description="Helical" evidence="1">
    <location>
        <begin position="111"/>
        <end position="131"/>
    </location>
</feature>
<proteinExistence type="predicted"/>
<dbReference type="Gene3D" id="1.20.1070.10">
    <property type="entry name" value="Rhodopsin 7-helix transmembrane proteins"/>
    <property type="match status" value="1"/>
</dbReference>
<sequence>MTNKTTFKSLWRFNLIMGCIHCLQGVVMVVLALSIDRISAFKIPVLSNFLKFDTETMRLVTDTRTLFSVPFAVFVSVFLFLSALAHFIICAPISNDVYNASLVKRRNPFRWYEYALSSSLMIVLIALLFGVYDVGSLILMFALNACMNLFGLLMEQQNQNRMPINWTPFVFGSFAGLVPWGVLCMFAFGNSDLGKVPWFAYAIFGSYFVFFNLFPINMILQYKQIGKWRDYLYGERVYIILSLVAKTVLAWLVFFGVMQPN</sequence>
<reference evidence="2 3" key="1">
    <citation type="submission" date="2016-11" db="EMBL/GenBank/DDBJ databases">
        <authorList>
            <person name="Jaros S."/>
            <person name="Januszkiewicz K."/>
            <person name="Wedrychowicz H."/>
        </authorList>
    </citation>
    <scope>NUCLEOTIDE SEQUENCE [LARGE SCALE GENOMIC DNA]</scope>
    <source>
        <strain evidence="2 3">DSM 15970</strain>
    </source>
</reference>
<feature type="transmembrane region" description="Helical" evidence="1">
    <location>
        <begin position="67"/>
        <end position="90"/>
    </location>
</feature>
<dbReference type="OrthoDB" id="2042238at2"/>
<keyword evidence="3" id="KW-1185">Reference proteome</keyword>
<dbReference type="STRING" id="1122934.SAMN02745691_02148"/>
<dbReference type="InterPro" id="IPR041113">
    <property type="entry name" value="Heliorhodopsin"/>
</dbReference>